<gene>
    <name evidence="2" type="ORF">D7M11_04080</name>
</gene>
<dbReference type="PROSITE" id="PS51257">
    <property type="entry name" value="PROKAR_LIPOPROTEIN"/>
    <property type="match status" value="1"/>
</dbReference>
<proteinExistence type="predicted"/>
<dbReference type="Gene3D" id="3.40.190.10">
    <property type="entry name" value="Periplasmic binding protein-like II"/>
    <property type="match status" value="1"/>
</dbReference>
<keyword evidence="3" id="KW-1185">Reference proteome</keyword>
<keyword evidence="1" id="KW-0732">Signal</keyword>
<dbReference type="InterPro" id="IPR050490">
    <property type="entry name" value="Bact_solute-bd_prot1"/>
</dbReference>
<dbReference type="InterPro" id="IPR006059">
    <property type="entry name" value="SBP"/>
</dbReference>
<name>A0A3B0CRF3_9BACL</name>
<dbReference type="PANTHER" id="PTHR43649:SF12">
    <property type="entry name" value="DIACETYLCHITOBIOSE BINDING PROTEIN DASA"/>
    <property type="match status" value="1"/>
</dbReference>
<evidence type="ECO:0000313" key="3">
    <source>
        <dbReference type="Proteomes" id="UP000282311"/>
    </source>
</evidence>
<dbReference type="PANTHER" id="PTHR43649">
    <property type="entry name" value="ARABINOSE-BINDING PROTEIN-RELATED"/>
    <property type="match status" value="1"/>
</dbReference>
<organism evidence="2 3">
    <name type="scientific">Paenibacillus ginsengarvi</name>
    <dbReference type="NCBI Taxonomy" id="400777"/>
    <lineage>
        <taxon>Bacteria</taxon>
        <taxon>Bacillati</taxon>
        <taxon>Bacillota</taxon>
        <taxon>Bacilli</taxon>
        <taxon>Bacillales</taxon>
        <taxon>Paenibacillaceae</taxon>
        <taxon>Paenibacillus</taxon>
    </lineage>
</organism>
<protein>
    <submittedName>
        <fullName evidence="2">Extracellular solute-binding protein</fullName>
    </submittedName>
</protein>
<evidence type="ECO:0000256" key="1">
    <source>
        <dbReference type="SAM" id="SignalP"/>
    </source>
</evidence>
<accession>A0A3B0CRF3</accession>
<dbReference type="Pfam" id="PF01547">
    <property type="entry name" value="SBP_bac_1"/>
    <property type="match status" value="1"/>
</dbReference>
<dbReference type="SUPFAM" id="SSF53850">
    <property type="entry name" value="Periplasmic binding protein-like II"/>
    <property type="match status" value="1"/>
</dbReference>
<dbReference type="AlphaFoldDB" id="A0A3B0CRF3"/>
<comment type="caution">
    <text evidence="2">The sequence shown here is derived from an EMBL/GenBank/DDBJ whole genome shotgun (WGS) entry which is preliminary data.</text>
</comment>
<dbReference type="EMBL" id="RBAH01000002">
    <property type="protein sequence ID" value="RKN86197.1"/>
    <property type="molecule type" value="Genomic_DNA"/>
</dbReference>
<feature type="signal peptide" evidence="1">
    <location>
        <begin position="1"/>
        <end position="19"/>
    </location>
</feature>
<reference evidence="2 3" key="1">
    <citation type="journal article" date="2007" name="Int. J. Syst. Evol. Microbiol.">
        <title>Paenibacillus ginsengarvi sp. nov., isolated from soil from ginseng cultivation.</title>
        <authorList>
            <person name="Yoon M.H."/>
            <person name="Ten L.N."/>
            <person name="Im W.T."/>
        </authorList>
    </citation>
    <scope>NUCLEOTIDE SEQUENCE [LARGE SCALE GENOMIC DNA]</scope>
    <source>
        <strain evidence="2 3">KCTC 13059</strain>
    </source>
</reference>
<dbReference type="Proteomes" id="UP000282311">
    <property type="component" value="Unassembled WGS sequence"/>
</dbReference>
<sequence length="440" mass="48256">MACKQNVGFALTALSLAFALQGCSGGNDAPEGGGASSKEGVKTVDIGNEPIELKIWVNMSDDLFQKLVVQPVKLKYPNISLTMVGVDKKIPDLIASGEVPDIITDTIGSIPKYKDLAIIEELTPYVKKFGMDLGRINPVVLETVQRTSGNSQLLGLPISGNVVMMYYNKDIFDKFGVPYPKDGLTWDDAYELAKKVTKTDGGVKYRGFDFQDSFQFTANQLSLPVVDDKTNKALVNNDGWKKMFQNYARFLAIPGNEVDDKTYGKGMDQFLKDKTLALYVTSSMFSRLPDAINGGLNFDMVTLPSFSEVPNTTTQVDGGVRMVSTTSKKKDAAFAALSAMLSDEAQKQIAMNGNTAVLKDSKINEEFGKNIEILQTRNRLGFVKNQPAKPTVSITKFDNDAHSIMRSQFKKMVVTQIDVNSALREAEELINKKIAETAGK</sequence>
<feature type="chain" id="PRO_5039100198" evidence="1">
    <location>
        <begin position="20"/>
        <end position="440"/>
    </location>
</feature>
<dbReference type="OrthoDB" id="9808332at2"/>
<evidence type="ECO:0000313" key="2">
    <source>
        <dbReference type="EMBL" id="RKN86197.1"/>
    </source>
</evidence>